<keyword evidence="2" id="KW-0812">Transmembrane</keyword>
<dbReference type="Proteomes" id="UP000824209">
    <property type="component" value="Unassembled WGS sequence"/>
</dbReference>
<keyword evidence="2" id="KW-0472">Membrane</keyword>
<feature type="region of interest" description="Disordered" evidence="1">
    <location>
        <begin position="19"/>
        <end position="40"/>
    </location>
</feature>
<proteinExistence type="predicted"/>
<gene>
    <name evidence="3" type="ORF">H9943_10320</name>
</gene>
<dbReference type="Gene3D" id="1.10.287.1490">
    <property type="match status" value="1"/>
</dbReference>
<organism evidence="3 4">
    <name type="scientific">Candidatus Ruthenibacterium avium</name>
    <dbReference type="NCBI Taxonomy" id="2838751"/>
    <lineage>
        <taxon>Bacteria</taxon>
        <taxon>Bacillati</taxon>
        <taxon>Bacillota</taxon>
        <taxon>Clostridia</taxon>
        <taxon>Eubacteriales</taxon>
        <taxon>Oscillospiraceae</taxon>
        <taxon>Ruthenibacterium</taxon>
    </lineage>
</organism>
<comment type="caution">
    <text evidence="3">The sequence shown here is derived from an EMBL/GenBank/DDBJ whole genome shotgun (WGS) entry which is preliminary data.</text>
</comment>
<protein>
    <recommendedName>
        <fullName evidence="5">Phage tail tape measure protein</fullName>
    </recommendedName>
</protein>
<evidence type="ECO:0000256" key="1">
    <source>
        <dbReference type="SAM" id="MobiDB-lite"/>
    </source>
</evidence>
<feature type="non-terminal residue" evidence="3">
    <location>
        <position position="1"/>
    </location>
</feature>
<reference evidence="3" key="2">
    <citation type="submission" date="2021-04" db="EMBL/GenBank/DDBJ databases">
        <authorList>
            <person name="Gilroy R."/>
        </authorList>
    </citation>
    <scope>NUCLEOTIDE SEQUENCE</scope>
    <source>
        <strain evidence="3">ChiBcec8-14828</strain>
    </source>
</reference>
<feature type="transmembrane region" description="Helical" evidence="2">
    <location>
        <begin position="356"/>
        <end position="376"/>
    </location>
</feature>
<name>A0A9D2S1L1_9FIRM</name>
<evidence type="ECO:0008006" key="5">
    <source>
        <dbReference type="Google" id="ProtNLM"/>
    </source>
</evidence>
<evidence type="ECO:0000313" key="4">
    <source>
        <dbReference type="Proteomes" id="UP000824209"/>
    </source>
</evidence>
<accession>A0A9D2S1L1</accession>
<feature type="transmembrane region" description="Helical" evidence="2">
    <location>
        <begin position="451"/>
        <end position="474"/>
    </location>
</feature>
<feature type="transmembrane region" description="Helical" evidence="2">
    <location>
        <begin position="512"/>
        <end position="532"/>
    </location>
</feature>
<feature type="transmembrane region" description="Helical" evidence="2">
    <location>
        <begin position="420"/>
        <end position="444"/>
    </location>
</feature>
<feature type="transmembrane region" description="Helical" evidence="2">
    <location>
        <begin position="480"/>
        <end position="500"/>
    </location>
</feature>
<sequence>YDKWKAAYDPIQQEIDDTKKKLNDLKQAQKDLGSPDADGYDKIQAEVKETEERLKDLKAQAKKVSDEFGNPISPKQYDALQREIIETEQKLKDMEQQAKRSRQKLLDVADGVKKMADSTDKLSSKMDKLAGYTAPVSAAVAGLGTAAIASVEATEELRTDLSKLDNAAKGSGVSMEKVRQVWKDFAVVTDEVDSSVEAVANLLETDIEANKLQDAMEGIAGAYLKFPDTLKIESLADSLQETLATGKSVGQFAELIERLGGSTDSFDEALKSAQSDTEKLDIALQFMSSNGLHRIYKAWKNNNEELVNYKEATIDLNEEYAELAETVQPLLSEILKAVSEALKMFNQLSPAMQKNIALWGLLIAAISPVLGALGWITEGFSGLLTFLSTIFLPGLSHVIGFISTKFLALVTFVEMSVVPAIITGFQSISTFLTTVFLPGVASVISFISTKFLALVTFIEMSVVPAIVTGVQTVLSFLTTQITAFVGFIQGTVIPAIVTALQGLFAFLAANPVVLIIGTIVAAVIALVALIAVKGDEIQAILQKVDDFLQNVFAVNWKNIFGPVLGEYLNFFVSNVKNMWNALKQIFDGIINFIRGVFTGDWERAWQGVGQIVKGIFDWMVGAVKTPLNAIIGLLNGAVSAVNSLINGFNSIDISLPSWLGGGSWSPSIPNIPSIPYLAKGGILQKGSAVVGEAGPELLTMMGNRAMVQPLTSQTQNTTNLGGISVTVYGAPGQDVRELASIIMDEMESATQRKKAVYA</sequence>
<evidence type="ECO:0000313" key="3">
    <source>
        <dbReference type="EMBL" id="HJB40773.1"/>
    </source>
</evidence>
<reference evidence="3" key="1">
    <citation type="journal article" date="2021" name="PeerJ">
        <title>Extensive microbial diversity within the chicken gut microbiome revealed by metagenomics and culture.</title>
        <authorList>
            <person name="Gilroy R."/>
            <person name="Ravi A."/>
            <person name="Getino M."/>
            <person name="Pursley I."/>
            <person name="Horton D.L."/>
            <person name="Alikhan N.F."/>
            <person name="Baker D."/>
            <person name="Gharbi K."/>
            <person name="Hall N."/>
            <person name="Watson M."/>
            <person name="Adriaenssens E.M."/>
            <person name="Foster-Nyarko E."/>
            <person name="Jarju S."/>
            <person name="Secka A."/>
            <person name="Antonio M."/>
            <person name="Oren A."/>
            <person name="Chaudhuri R.R."/>
            <person name="La Ragione R."/>
            <person name="Hildebrand F."/>
            <person name="Pallen M.J."/>
        </authorList>
    </citation>
    <scope>NUCLEOTIDE SEQUENCE</scope>
    <source>
        <strain evidence="3">ChiBcec8-14828</strain>
    </source>
</reference>
<feature type="transmembrane region" description="Helical" evidence="2">
    <location>
        <begin position="383"/>
        <end position="408"/>
    </location>
</feature>
<dbReference type="AlphaFoldDB" id="A0A9D2S1L1"/>
<keyword evidence="2" id="KW-1133">Transmembrane helix</keyword>
<evidence type="ECO:0000256" key="2">
    <source>
        <dbReference type="SAM" id="Phobius"/>
    </source>
</evidence>
<feature type="compositionally biased region" description="Basic and acidic residues" evidence="1">
    <location>
        <begin position="19"/>
        <end position="29"/>
    </location>
</feature>
<dbReference type="EMBL" id="DWYA01000093">
    <property type="protein sequence ID" value="HJB40773.1"/>
    <property type="molecule type" value="Genomic_DNA"/>
</dbReference>